<protein>
    <submittedName>
        <fullName evidence="3">Uncharacterized protein</fullName>
    </submittedName>
</protein>
<accession>A0A482WTB1</accession>
<evidence type="ECO:0000256" key="2">
    <source>
        <dbReference type="SAM" id="SignalP"/>
    </source>
</evidence>
<proteinExistence type="predicted"/>
<name>A0A482WTB1_LAOST</name>
<keyword evidence="1" id="KW-0472">Membrane</keyword>
<feature type="transmembrane region" description="Helical" evidence="1">
    <location>
        <begin position="69"/>
        <end position="88"/>
    </location>
</feature>
<evidence type="ECO:0000313" key="4">
    <source>
        <dbReference type="Proteomes" id="UP000291343"/>
    </source>
</evidence>
<reference evidence="3 4" key="1">
    <citation type="journal article" date="2017" name="Gigascience">
        <title>Genome sequence of the small brown planthopper, Laodelphax striatellus.</title>
        <authorList>
            <person name="Zhu J."/>
            <person name="Jiang F."/>
            <person name="Wang X."/>
            <person name="Yang P."/>
            <person name="Bao Y."/>
            <person name="Zhao W."/>
            <person name="Wang W."/>
            <person name="Lu H."/>
            <person name="Wang Q."/>
            <person name="Cui N."/>
            <person name="Li J."/>
            <person name="Chen X."/>
            <person name="Luo L."/>
            <person name="Yu J."/>
            <person name="Kang L."/>
            <person name="Cui F."/>
        </authorList>
    </citation>
    <scope>NUCLEOTIDE SEQUENCE [LARGE SCALE GENOMIC DNA]</scope>
    <source>
        <strain evidence="3">Lst14</strain>
    </source>
</reference>
<evidence type="ECO:0000256" key="1">
    <source>
        <dbReference type="SAM" id="Phobius"/>
    </source>
</evidence>
<keyword evidence="2" id="KW-0732">Signal</keyword>
<comment type="caution">
    <text evidence="3">The sequence shown here is derived from an EMBL/GenBank/DDBJ whole genome shotgun (WGS) entry which is preliminary data.</text>
</comment>
<feature type="signal peptide" evidence="2">
    <location>
        <begin position="1"/>
        <end position="19"/>
    </location>
</feature>
<feature type="chain" id="PRO_5019771534" evidence="2">
    <location>
        <begin position="20"/>
        <end position="167"/>
    </location>
</feature>
<keyword evidence="1" id="KW-0812">Transmembrane</keyword>
<keyword evidence="1" id="KW-1133">Transmembrane helix</keyword>
<gene>
    <name evidence="3" type="ORF">LSTR_LSTR015943</name>
</gene>
<organism evidence="3 4">
    <name type="scientific">Laodelphax striatellus</name>
    <name type="common">Small brown planthopper</name>
    <name type="synonym">Delphax striatella</name>
    <dbReference type="NCBI Taxonomy" id="195883"/>
    <lineage>
        <taxon>Eukaryota</taxon>
        <taxon>Metazoa</taxon>
        <taxon>Ecdysozoa</taxon>
        <taxon>Arthropoda</taxon>
        <taxon>Hexapoda</taxon>
        <taxon>Insecta</taxon>
        <taxon>Pterygota</taxon>
        <taxon>Neoptera</taxon>
        <taxon>Paraneoptera</taxon>
        <taxon>Hemiptera</taxon>
        <taxon>Auchenorrhyncha</taxon>
        <taxon>Fulgoroidea</taxon>
        <taxon>Delphacidae</taxon>
        <taxon>Criomorphinae</taxon>
        <taxon>Laodelphax</taxon>
    </lineage>
</organism>
<dbReference type="InParanoid" id="A0A482WTB1"/>
<dbReference type="AlphaFoldDB" id="A0A482WTB1"/>
<dbReference type="Proteomes" id="UP000291343">
    <property type="component" value="Unassembled WGS sequence"/>
</dbReference>
<keyword evidence="4" id="KW-1185">Reference proteome</keyword>
<sequence length="167" mass="18667">MMTCHYSWMSSLFVVVVLGVEDDGPTHYLLDVQAVVCCCGRRMMDFPHIHCIFPAASYLPPTEVFQSSVLGQLFFGAFCVVPILFCRINADDGLIRHFVNPGADILTNHSSLVELQTTSLADAIGMDAFINIHDIPTCNPARETEGEEEREEDNLHFEMRCPVCLVQ</sequence>
<evidence type="ECO:0000313" key="3">
    <source>
        <dbReference type="EMBL" id="RZF36817.1"/>
    </source>
</evidence>
<dbReference type="EMBL" id="QKKF02025538">
    <property type="protein sequence ID" value="RZF36817.1"/>
    <property type="molecule type" value="Genomic_DNA"/>
</dbReference>